<keyword evidence="1" id="KW-0472">Membrane</keyword>
<dbReference type="AlphaFoldDB" id="A0A6V8KFI6"/>
<name>A0A6V8KFI6_9ACTN</name>
<dbReference type="Proteomes" id="UP000482800">
    <property type="component" value="Unassembled WGS sequence"/>
</dbReference>
<feature type="transmembrane region" description="Helical" evidence="1">
    <location>
        <begin position="20"/>
        <end position="39"/>
    </location>
</feature>
<keyword evidence="1" id="KW-1133">Transmembrane helix</keyword>
<reference evidence="2 3" key="2">
    <citation type="submission" date="2020-03" db="EMBL/GenBank/DDBJ databases">
        <authorList>
            <person name="Ichikawa N."/>
            <person name="Kimura A."/>
            <person name="Kitahashi Y."/>
            <person name="Uohara A."/>
        </authorList>
    </citation>
    <scope>NUCLEOTIDE SEQUENCE [LARGE SCALE GENOMIC DNA]</scope>
    <source>
        <strain evidence="2 3">NBRC 108639</strain>
    </source>
</reference>
<reference evidence="2 3" key="1">
    <citation type="submission" date="2020-03" db="EMBL/GenBank/DDBJ databases">
        <title>Whole genome shotgun sequence of Phytohabitans houttuyneae NBRC 108639.</title>
        <authorList>
            <person name="Komaki H."/>
            <person name="Tamura T."/>
        </authorList>
    </citation>
    <scope>NUCLEOTIDE SEQUENCE [LARGE SCALE GENOMIC DNA]</scope>
    <source>
        <strain evidence="2 3">NBRC 108639</strain>
    </source>
</reference>
<evidence type="ECO:0000256" key="1">
    <source>
        <dbReference type="SAM" id="Phobius"/>
    </source>
</evidence>
<organism evidence="2 3">
    <name type="scientific">Phytohabitans houttuyneae</name>
    <dbReference type="NCBI Taxonomy" id="1076126"/>
    <lineage>
        <taxon>Bacteria</taxon>
        <taxon>Bacillati</taxon>
        <taxon>Actinomycetota</taxon>
        <taxon>Actinomycetes</taxon>
        <taxon>Micromonosporales</taxon>
        <taxon>Micromonosporaceae</taxon>
    </lineage>
</organism>
<accession>A0A6V8KFI6</accession>
<evidence type="ECO:0000313" key="2">
    <source>
        <dbReference type="EMBL" id="GFJ81241.1"/>
    </source>
</evidence>
<feature type="transmembrane region" description="Helical" evidence="1">
    <location>
        <begin position="77"/>
        <end position="104"/>
    </location>
</feature>
<evidence type="ECO:0000313" key="3">
    <source>
        <dbReference type="Proteomes" id="UP000482800"/>
    </source>
</evidence>
<feature type="transmembrane region" description="Helical" evidence="1">
    <location>
        <begin position="116"/>
        <end position="139"/>
    </location>
</feature>
<keyword evidence="3" id="KW-1185">Reference proteome</keyword>
<gene>
    <name evidence="2" type="ORF">Phou_054210</name>
</gene>
<dbReference type="EMBL" id="BLPF01000002">
    <property type="protein sequence ID" value="GFJ81241.1"/>
    <property type="molecule type" value="Genomic_DNA"/>
</dbReference>
<keyword evidence="1" id="KW-0812">Transmembrane</keyword>
<proteinExistence type="predicted"/>
<comment type="caution">
    <text evidence="2">The sequence shown here is derived from an EMBL/GenBank/DDBJ whole genome shotgun (WGS) entry which is preliminary data.</text>
</comment>
<protein>
    <submittedName>
        <fullName evidence="2">Uncharacterized protein</fullName>
    </submittedName>
</protein>
<sequence>MQLTTAGGLFGLVIDEPKRFALLALIPITSYLLCGRFVTQVHAVEALARYIREVLNRKVGGGFNWERWQRDTKRKDYAWAWFIPLLLTFPGASVLAIGGCAAVAVLDRKKYGVEGWALAALIEALVLGLVATVGSYLLLRGARKKLPDRPAG</sequence>